<reference evidence="1 2" key="1">
    <citation type="submission" date="2019-08" db="EMBL/GenBank/DDBJ databases">
        <authorList>
            <person name="Herpell B J."/>
        </authorList>
    </citation>
    <scope>NUCLEOTIDE SEQUENCE [LARGE SCALE GENOMIC DNA]</scope>
    <source>
        <strain evidence="2">Msb3</strain>
    </source>
</reference>
<name>A0A5Q4ZEJ3_9BURK</name>
<evidence type="ECO:0000313" key="1">
    <source>
        <dbReference type="EMBL" id="VVD29222.1"/>
    </source>
</evidence>
<sequence>MGDVMGALYRDAIHDALLASGSRDAYTGTAPIDRP</sequence>
<dbReference type="EMBL" id="LR699553">
    <property type="protein sequence ID" value="VVD29222.1"/>
    <property type="molecule type" value="Genomic_DNA"/>
</dbReference>
<evidence type="ECO:0000313" key="2">
    <source>
        <dbReference type="Proteomes" id="UP000325811"/>
    </source>
</evidence>
<dbReference type="Proteomes" id="UP000325811">
    <property type="component" value="Chromosome I"/>
</dbReference>
<proteinExistence type="predicted"/>
<accession>A0A5Q4ZEJ3</accession>
<gene>
    <name evidence="1" type="ORF">PDMSB3_2766</name>
</gene>
<keyword evidence="2" id="KW-1185">Reference proteome</keyword>
<dbReference type="AlphaFoldDB" id="A0A5Q4ZEJ3"/>
<protein>
    <submittedName>
        <fullName evidence="1">Uncharacterized protein</fullName>
    </submittedName>
</protein>
<organism evidence="1 2">
    <name type="scientific">Paraburkholderia dioscoreae</name>
    <dbReference type="NCBI Taxonomy" id="2604047"/>
    <lineage>
        <taxon>Bacteria</taxon>
        <taxon>Pseudomonadati</taxon>
        <taxon>Pseudomonadota</taxon>
        <taxon>Betaproteobacteria</taxon>
        <taxon>Burkholderiales</taxon>
        <taxon>Burkholderiaceae</taxon>
        <taxon>Paraburkholderia</taxon>
    </lineage>
</organism>
<dbReference type="KEGG" id="pdio:PDMSB3_2766"/>